<dbReference type="AlphaFoldDB" id="A0A0B7L923"/>
<feature type="binding site" evidence="12">
    <location>
        <position position="145"/>
    </location>
    <ligand>
        <name>NAD(+)</name>
        <dbReference type="ChEBI" id="CHEBI:57540"/>
    </ligand>
</feature>
<dbReference type="Proteomes" id="UP000358702">
    <property type="component" value="Unassembled WGS sequence"/>
</dbReference>
<dbReference type="Proteomes" id="UP000048507">
    <property type="component" value="Unassembled WGS sequence"/>
</dbReference>
<feature type="binding site" evidence="11">
    <location>
        <position position="253"/>
    </location>
    <ligand>
        <name>substrate</name>
    </ligand>
</feature>
<organism evidence="15 20">
    <name type="scientific">Streptococcus pneumoniae</name>
    <dbReference type="NCBI Taxonomy" id="1313"/>
    <lineage>
        <taxon>Bacteria</taxon>
        <taxon>Bacillati</taxon>
        <taxon>Bacillota</taxon>
        <taxon>Bacilli</taxon>
        <taxon>Lactobacillales</taxon>
        <taxon>Streptococcaceae</taxon>
        <taxon>Streptococcus</taxon>
    </lineage>
</organism>
<feature type="binding site" evidence="12">
    <location>
        <position position="34"/>
    </location>
    <ligand>
        <name>NAD(+)</name>
        <dbReference type="ChEBI" id="CHEBI:57540"/>
    </ligand>
</feature>
<dbReference type="Pfam" id="PF00984">
    <property type="entry name" value="UDPG_MGDP_dh"/>
    <property type="match status" value="1"/>
</dbReference>
<accession>A0A0B7L923</accession>
<dbReference type="Gene3D" id="3.40.50.720">
    <property type="entry name" value="NAD(P)-binding Rossmann-like Domain"/>
    <property type="match status" value="2"/>
</dbReference>
<keyword evidence="7 9" id="KW-0520">NAD</keyword>
<evidence type="ECO:0000256" key="1">
    <source>
        <dbReference type="ARBA" id="ARBA00004701"/>
    </source>
</evidence>
<dbReference type="GO" id="GO:0003979">
    <property type="term" value="F:UDP-glucose 6-dehydrogenase activity"/>
    <property type="evidence" value="ECO:0007669"/>
    <property type="project" value="UniProtKB-EC"/>
</dbReference>
<dbReference type="NCBIfam" id="TIGR03026">
    <property type="entry name" value="NDP-sugDHase"/>
    <property type="match status" value="1"/>
</dbReference>
<reference evidence="22 23" key="2">
    <citation type="submission" date="2019-04" db="EMBL/GenBank/DDBJ databases">
        <authorList>
            <consortium name="Pathogen Informatics"/>
        </authorList>
    </citation>
    <scope>NUCLEOTIDE SEQUENCE [LARGE SCALE GENOMIC DNA]</scope>
    <source>
        <strain evidence="16 24">GPSC21</strain>
        <strain evidence="18 25">GPSC535</strain>
        <strain evidence="17 22">GPSC54</strain>
        <strain evidence="19 23">GPSC559</strain>
    </source>
</reference>
<evidence type="ECO:0000256" key="4">
    <source>
        <dbReference type="ARBA" id="ARBA00015132"/>
    </source>
</evidence>
<evidence type="ECO:0000313" key="24">
    <source>
        <dbReference type="Proteomes" id="UP000358702"/>
    </source>
</evidence>
<dbReference type="Proteomes" id="UP000405447">
    <property type="component" value="Unassembled WGS sequence"/>
</dbReference>
<dbReference type="PANTHER" id="PTHR43750:SF2">
    <property type="entry name" value="UDP-GLUCOSE 6-DEHYDROGENASE"/>
    <property type="match status" value="1"/>
</dbReference>
<feature type="domain" description="UDP-glucose/GDP-mannose dehydrogenase C-terminal" evidence="13">
    <location>
        <begin position="303"/>
        <end position="389"/>
    </location>
</feature>
<feature type="binding site" evidence="11">
    <location>
        <position position="309"/>
    </location>
    <ligand>
        <name>substrate</name>
    </ligand>
</feature>
<dbReference type="GO" id="GO:0000271">
    <property type="term" value="P:polysaccharide biosynthetic process"/>
    <property type="evidence" value="ECO:0007669"/>
    <property type="project" value="InterPro"/>
</dbReference>
<evidence type="ECO:0000313" key="16">
    <source>
        <dbReference type="EMBL" id="VKB63414.1"/>
    </source>
</evidence>
<feature type="binding site" evidence="12">
    <location>
        <position position="83"/>
    </location>
    <ligand>
        <name>NAD(+)</name>
        <dbReference type="ChEBI" id="CHEBI:57540"/>
    </ligand>
</feature>
<dbReference type="Proteomes" id="UP000310997">
    <property type="component" value="Unassembled WGS sequence"/>
</dbReference>
<feature type="active site" description="Nucleophile" evidence="10">
    <location>
        <position position="256"/>
    </location>
</feature>
<feature type="binding site" evidence="12">
    <location>
        <position position="259"/>
    </location>
    <ligand>
        <name>NAD(+)</name>
        <dbReference type="ChEBI" id="CHEBI:57540"/>
    </ligand>
</feature>
<dbReference type="InterPro" id="IPR013328">
    <property type="entry name" value="6PGD_dom2"/>
</dbReference>
<dbReference type="Gene3D" id="1.10.1040.10">
    <property type="entry name" value="N-(1-d-carboxylethyl)-l-norvaline Dehydrogenase, domain 2"/>
    <property type="match status" value="1"/>
</dbReference>
<evidence type="ECO:0000313" key="20">
    <source>
        <dbReference type="Proteomes" id="UP000040910"/>
    </source>
</evidence>
<dbReference type="InterPro" id="IPR017476">
    <property type="entry name" value="UDP-Glc/GDP-Man"/>
</dbReference>
<evidence type="ECO:0000256" key="9">
    <source>
        <dbReference type="PIRNR" id="PIRNR000124"/>
    </source>
</evidence>
<dbReference type="GO" id="GO:0051287">
    <property type="term" value="F:NAD binding"/>
    <property type="evidence" value="ECO:0007669"/>
    <property type="project" value="InterPro"/>
</dbReference>
<feature type="binding site" evidence="12">
    <location>
        <position position="29"/>
    </location>
    <ligand>
        <name>NAD(+)</name>
        <dbReference type="ChEBI" id="CHEBI:57540"/>
    </ligand>
</feature>
<evidence type="ECO:0000313" key="22">
    <source>
        <dbReference type="Proteomes" id="UP000310822"/>
    </source>
</evidence>
<keyword evidence="5" id="KW-0972">Capsule biogenesis/degradation</keyword>
<dbReference type="UniPathway" id="UPA00038">
    <property type="reaction ID" value="UER00491"/>
</dbReference>
<dbReference type="SUPFAM" id="SSF48179">
    <property type="entry name" value="6-phosphogluconate dehydrogenase C-terminal domain-like"/>
    <property type="match status" value="1"/>
</dbReference>
<evidence type="ECO:0000256" key="10">
    <source>
        <dbReference type="PIRSR" id="PIRSR500134-1"/>
    </source>
</evidence>
<evidence type="ECO:0000256" key="3">
    <source>
        <dbReference type="ARBA" id="ARBA00012954"/>
    </source>
</evidence>
<dbReference type="EC" id="1.1.1.22" evidence="3 9"/>
<dbReference type="SUPFAM" id="SSF52413">
    <property type="entry name" value="UDP-glucose/GDP-mannose dehydrogenase C-terminal domain"/>
    <property type="match status" value="1"/>
</dbReference>
<dbReference type="Proteomes" id="UP000310822">
    <property type="component" value="Unassembled WGS sequence"/>
</dbReference>
<evidence type="ECO:0000256" key="5">
    <source>
        <dbReference type="ARBA" id="ARBA00022903"/>
    </source>
</evidence>
<comment type="similarity">
    <text evidence="2 9">Belongs to the UDP-glucose/GDP-mannose dehydrogenase family.</text>
</comment>
<protein>
    <recommendedName>
        <fullName evidence="4 9">UDP-glucose 6-dehydrogenase</fullName>
        <ecNumber evidence="3 9">1.1.1.22</ecNumber>
    </recommendedName>
</protein>
<feature type="binding site" evidence="11">
    <location>
        <begin position="245"/>
        <end position="249"/>
    </location>
    <ligand>
        <name>substrate</name>
    </ligand>
</feature>
<gene>
    <name evidence="15" type="primary">ugd</name>
    <name evidence="17" type="synonym">ugd_1</name>
    <name evidence="14" type="ORF">ERS019209_00176</name>
    <name evidence="15" type="ORF">ERS019316_01744</name>
    <name evidence="17" type="ORF">SAMEA2783718_00662</name>
    <name evidence="16" type="ORF">SAMEA3353631_01225</name>
    <name evidence="18" type="ORF">SAMEA3389245_01390</name>
    <name evidence="19" type="ORF">SAMEA4038883_00744</name>
</gene>
<evidence type="ECO:0000313" key="21">
    <source>
        <dbReference type="Proteomes" id="UP000048507"/>
    </source>
</evidence>
<dbReference type="SMART" id="SM00984">
    <property type="entry name" value="UDPG_MGDP_dh_C"/>
    <property type="match status" value="1"/>
</dbReference>
<evidence type="ECO:0000256" key="7">
    <source>
        <dbReference type="ARBA" id="ARBA00023027"/>
    </source>
</evidence>
<evidence type="ECO:0000313" key="23">
    <source>
        <dbReference type="Proteomes" id="UP000310997"/>
    </source>
</evidence>
<dbReference type="EMBL" id="CABCSJ010000005">
    <property type="protein sequence ID" value="VST70670.1"/>
    <property type="molecule type" value="Genomic_DNA"/>
</dbReference>
<feature type="binding site" evidence="11">
    <location>
        <position position="200"/>
    </location>
    <ligand>
        <name>substrate</name>
    </ligand>
</feature>
<evidence type="ECO:0000313" key="18">
    <source>
        <dbReference type="EMBL" id="VST70670.1"/>
    </source>
</evidence>
<dbReference type="EMBL" id="CAASIK010000003">
    <property type="protein sequence ID" value="VNB42853.1"/>
    <property type="molecule type" value="Genomic_DNA"/>
</dbReference>
<dbReference type="Pfam" id="PF03721">
    <property type="entry name" value="UDPG_MGDP_dh_N"/>
    <property type="match status" value="1"/>
</dbReference>
<evidence type="ECO:0000256" key="8">
    <source>
        <dbReference type="ARBA" id="ARBA00047473"/>
    </source>
</evidence>
<evidence type="ECO:0000256" key="2">
    <source>
        <dbReference type="ARBA" id="ARBA00006601"/>
    </source>
</evidence>
<dbReference type="EMBL" id="CABDLL010000004">
    <property type="protein sequence ID" value="VTE37551.1"/>
    <property type="molecule type" value="Genomic_DNA"/>
</dbReference>
<dbReference type="EMBL" id="CAANCB010000005">
    <property type="protein sequence ID" value="VKB63414.1"/>
    <property type="molecule type" value="Genomic_DNA"/>
</dbReference>
<dbReference type="PIRSF" id="PIRSF500134">
    <property type="entry name" value="UDPglc_DH_bac"/>
    <property type="match status" value="1"/>
</dbReference>
<reference evidence="20 21" key="1">
    <citation type="submission" date="2015-03" db="EMBL/GenBank/DDBJ databases">
        <authorList>
            <consortium name="Pathogen Informatics"/>
            <person name="Murphy D."/>
        </authorList>
    </citation>
    <scope>NUCLEOTIDE SEQUENCE [LARGE SCALE GENOMIC DNA]</scope>
    <source>
        <strain evidence="15">SMRU158</strain>
        <strain evidence="14">SMRU51</strain>
        <strain evidence="20 21">type strain: N</strain>
    </source>
</reference>
<evidence type="ECO:0000313" key="14">
    <source>
        <dbReference type="EMBL" id="CEX61721.1"/>
    </source>
</evidence>
<dbReference type="InterPro" id="IPR036291">
    <property type="entry name" value="NAD(P)-bd_dom_sf"/>
</dbReference>
<evidence type="ECO:0000256" key="12">
    <source>
        <dbReference type="PIRSR" id="PIRSR500134-3"/>
    </source>
</evidence>
<dbReference type="InterPro" id="IPR028357">
    <property type="entry name" value="UDPglc_DH_bac"/>
</dbReference>
<sequence>MNIAVIGLGHVGLAYALLFASKYKVVAYDIDSVKINNLKKGILPSKNEELMKFFCENNLNITFFDTFSEIKNNIDYYIIALPTDYDEKIGSFNTYEIEQTVSKILRVKPNGKIILKSTVPIGFSNKLKRLFDTKNIIFVPEFLREGCSIYDNLYPSRIVVGDETVEGRKIAELFLSISTHSTANIKNVMLVSPTEAEAIKLFSNTFLALRVAFFNELDSFAERRSLNAEVVIKGVCLDPRIGNFYNNPSFGFGGYCLPKDTKQLKKEFIEINAPVIEAIDISNTNRKQFIVKQILERKPKIVGIYKLGMKYNSDNYKESAILSIINELLIVGIKILVYEPNLNVSIDNVIFEKNFELFTKQSDLIVANRWDRGLEAYKDKVYTRGIWIRD</sequence>
<comment type="catalytic activity">
    <reaction evidence="8 9">
        <text>UDP-alpha-D-glucose + 2 NAD(+) + H2O = UDP-alpha-D-glucuronate + 2 NADH + 3 H(+)</text>
        <dbReference type="Rhea" id="RHEA:23596"/>
        <dbReference type="ChEBI" id="CHEBI:15377"/>
        <dbReference type="ChEBI" id="CHEBI:15378"/>
        <dbReference type="ChEBI" id="CHEBI:57540"/>
        <dbReference type="ChEBI" id="CHEBI:57945"/>
        <dbReference type="ChEBI" id="CHEBI:58052"/>
        <dbReference type="ChEBI" id="CHEBI:58885"/>
        <dbReference type="EC" id="1.1.1.22"/>
    </reaction>
</comment>
<evidence type="ECO:0000313" key="15">
    <source>
        <dbReference type="EMBL" id="CIV40145.1"/>
    </source>
</evidence>
<dbReference type="RefSeq" id="WP_001017605.1">
    <property type="nucleotide sequence ID" value="NZ_CABFMK010000015.1"/>
</dbReference>
<dbReference type="InterPro" id="IPR036220">
    <property type="entry name" value="UDP-Glc/GDP-Man_DH_C_sf"/>
</dbReference>
<evidence type="ECO:0000259" key="13">
    <source>
        <dbReference type="SMART" id="SM00984"/>
    </source>
</evidence>
<dbReference type="PANTHER" id="PTHR43750">
    <property type="entry name" value="UDP-GLUCOSE 6-DEHYDROGENASE TUAD"/>
    <property type="match status" value="1"/>
</dbReference>
<dbReference type="GO" id="GO:0006065">
    <property type="term" value="P:UDP-glucuronate biosynthetic process"/>
    <property type="evidence" value="ECO:0007669"/>
    <property type="project" value="UniProtKB-UniPathway"/>
</dbReference>
<evidence type="ECO:0000313" key="25">
    <source>
        <dbReference type="Proteomes" id="UP000405447"/>
    </source>
</evidence>
<feature type="binding site" evidence="12">
    <location>
        <position position="118"/>
    </location>
    <ligand>
        <name>NAD(+)</name>
        <dbReference type="ChEBI" id="CHEBI:57540"/>
    </ligand>
</feature>
<name>A0A0B7L923_STREE</name>
<dbReference type="PIRSF" id="PIRSF000124">
    <property type="entry name" value="UDPglc_GDPman_dh"/>
    <property type="match status" value="1"/>
</dbReference>
<dbReference type="SUPFAM" id="SSF51735">
    <property type="entry name" value="NAD(P)-binding Rossmann-fold domains"/>
    <property type="match status" value="1"/>
</dbReference>
<dbReference type="InterPro" id="IPR001732">
    <property type="entry name" value="UDP-Glc/GDP-Man_DH_N"/>
</dbReference>
<dbReference type="OrthoDB" id="9803238at2"/>
<dbReference type="InterPro" id="IPR008927">
    <property type="entry name" value="6-PGluconate_DH-like_C_sf"/>
</dbReference>
<comment type="pathway">
    <text evidence="1">Nucleotide-sugar biosynthesis; UDP-alpha-D-glucuronate biosynthesis; UDP-alpha-D-glucuronate from UDP-alpha-D-glucose: step 1/1.</text>
</comment>
<evidence type="ECO:0000313" key="17">
    <source>
        <dbReference type="EMBL" id="VNB42853.1"/>
    </source>
</evidence>
<dbReference type="Proteomes" id="UP000040910">
    <property type="component" value="Unassembled WGS sequence"/>
</dbReference>
<feature type="binding site" evidence="11">
    <location>
        <position position="310"/>
    </location>
    <ligand>
        <name>substrate</name>
    </ligand>
</feature>
<feature type="binding site" evidence="11">
    <location>
        <begin position="142"/>
        <end position="145"/>
    </location>
    <ligand>
        <name>substrate</name>
    </ligand>
</feature>
<dbReference type="InterPro" id="IPR014027">
    <property type="entry name" value="UDP-Glc/GDP-Man_DH_C"/>
</dbReference>
<evidence type="ECO:0000256" key="6">
    <source>
        <dbReference type="ARBA" id="ARBA00023002"/>
    </source>
</evidence>
<dbReference type="EMBL" id="CKLF01000030">
    <property type="protein sequence ID" value="CIV40145.1"/>
    <property type="molecule type" value="Genomic_DNA"/>
</dbReference>
<evidence type="ECO:0000313" key="19">
    <source>
        <dbReference type="EMBL" id="VTE37551.1"/>
    </source>
</evidence>
<dbReference type="InterPro" id="IPR014026">
    <property type="entry name" value="UDP-Glc/GDP-Man_DH_dimer"/>
</dbReference>
<proteinExistence type="inferred from homology"/>
<dbReference type="EMBL" id="CFFA01000001">
    <property type="protein sequence ID" value="CEX61721.1"/>
    <property type="molecule type" value="Genomic_DNA"/>
</dbReference>
<keyword evidence="6 9" id="KW-0560">Oxidoreductase</keyword>
<dbReference type="OMA" id="CFIAVGT"/>
<evidence type="ECO:0000256" key="11">
    <source>
        <dbReference type="PIRSR" id="PIRSR500134-2"/>
    </source>
</evidence>